<evidence type="ECO:0000313" key="3">
    <source>
        <dbReference type="Proteomes" id="UP001597183"/>
    </source>
</evidence>
<reference evidence="3" key="1">
    <citation type="journal article" date="2019" name="Int. J. Syst. Evol. Microbiol.">
        <title>The Global Catalogue of Microorganisms (GCM) 10K type strain sequencing project: providing services to taxonomists for standard genome sequencing and annotation.</title>
        <authorList>
            <consortium name="The Broad Institute Genomics Platform"/>
            <consortium name="The Broad Institute Genome Sequencing Center for Infectious Disease"/>
            <person name="Wu L."/>
            <person name="Ma J."/>
        </authorList>
    </citation>
    <scope>NUCLEOTIDE SEQUENCE [LARGE SCALE GENOMIC DNA]</scope>
    <source>
        <strain evidence="3">CCM 7526</strain>
    </source>
</reference>
<accession>A0ABW4A1M8</accession>
<dbReference type="Proteomes" id="UP001597183">
    <property type="component" value="Unassembled WGS sequence"/>
</dbReference>
<dbReference type="Pfam" id="PF13302">
    <property type="entry name" value="Acetyltransf_3"/>
    <property type="match status" value="1"/>
</dbReference>
<dbReference type="PANTHER" id="PTHR43792:SF1">
    <property type="entry name" value="N-ACETYLTRANSFERASE DOMAIN-CONTAINING PROTEIN"/>
    <property type="match status" value="1"/>
</dbReference>
<dbReference type="EC" id="2.3.-.-" evidence="2"/>
<comment type="caution">
    <text evidence="2">The sequence shown here is derived from an EMBL/GenBank/DDBJ whole genome shotgun (WGS) entry which is preliminary data.</text>
</comment>
<dbReference type="InterPro" id="IPR000182">
    <property type="entry name" value="GNAT_dom"/>
</dbReference>
<keyword evidence="3" id="KW-1185">Reference proteome</keyword>
<dbReference type="Gene3D" id="3.40.630.30">
    <property type="match status" value="1"/>
</dbReference>
<keyword evidence="2" id="KW-0808">Transferase</keyword>
<evidence type="ECO:0000313" key="2">
    <source>
        <dbReference type="EMBL" id="MFD1364175.1"/>
    </source>
</evidence>
<evidence type="ECO:0000259" key="1">
    <source>
        <dbReference type="PROSITE" id="PS51186"/>
    </source>
</evidence>
<dbReference type="EMBL" id="JBHTMK010000004">
    <property type="protein sequence ID" value="MFD1364175.1"/>
    <property type="molecule type" value="Genomic_DNA"/>
</dbReference>
<dbReference type="PROSITE" id="PS51186">
    <property type="entry name" value="GNAT"/>
    <property type="match status" value="1"/>
</dbReference>
<dbReference type="RefSeq" id="WP_317793909.1">
    <property type="nucleotide sequence ID" value="NZ_AP028461.1"/>
</dbReference>
<proteinExistence type="predicted"/>
<protein>
    <submittedName>
        <fullName evidence="2">GNAT family N-acetyltransferase</fullName>
        <ecNumber evidence="2">2.3.-.-</ecNumber>
    </submittedName>
</protein>
<organism evidence="2 3">
    <name type="scientific">Actinoplanes sichuanensis</name>
    <dbReference type="NCBI Taxonomy" id="512349"/>
    <lineage>
        <taxon>Bacteria</taxon>
        <taxon>Bacillati</taxon>
        <taxon>Actinomycetota</taxon>
        <taxon>Actinomycetes</taxon>
        <taxon>Micromonosporales</taxon>
        <taxon>Micromonosporaceae</taxon>
        <taxon>Actinoplanes</taxon>
    </lineage>
</organism>
<sequence length="177" mass="20156">MMEIRTERLRLRQWRDDDLDALAPMYADPEVMRYIRDGSVQDRAETAAHLDRMRQHWAEHGFGLFAAELVATGELTGWVGLAVPYFLPEVMPTVEIGWRLGRSFWGAGLATEGARAALRFGLVDRGLEWLVSIRQVENVRSARVMEKLGLTFDRRTTTPGNGRTVDVYAISREQYTA</sequence>
<name>A0ABW4A1M8_9ACTN</name>
<dbReference type="InterPro" id="IPR016181">
    <property type="entry name" value="Acyl_CoA_acyltransferase"/>
</dbReference>
<dbReference type="SUPFAM" id="SSF55729">
    <property type="entry name" value="Acyl-CoA N-acyltransferases (Nat)"/>
    <property type="match status" value="1"/>
</dbReference>
<gene>
    <name evidence="2" type="ORF">ACFQ5G_02335</name>
</gene>
<dbReference type="GO" id="GO:0016746">
    <property type="term" value="F:acyltransferase activity"/>
    <property type="evidence" value="ECO:0007669"/>
    <property type="project" value="UniProtKB-KW"/>
</dbReference>
<feature type="domain" description="N-acetyltransferase" evidence="1">
    <location>
        <begin position="9"/>
        <end position="173"/>
    </location>
</feature>
<dbReference type="PANTHER" id="PTHR43792">
    <property type="entry name" value="GNAT FAMILY, PUTATIVE (AFU_ORTHOLOGUE AFUA_3G00765)-RELATED-RELATED"/>
    <property type="match status" value="1"/>
</dbReference>
<keyword evidence="2" id="KW-0012">Acyltransferase</keyword>
<dbReference type="InterPro" id="IPR051531">
    <property type="entry name" value="N-acetyltransferase"/>
</dbReference>